<proteinExistence type="predicted"/>
<gene>
    <name evidence="2" type="ORF">BI350_13760</name>
</gene>
<dbReference type="EMBL" id="CP017560">
    <property type="protein sequence ID" value="AOV08492.1"/>
    <property type="molecule type" value="Genomic_DNA"/>
</dbReference>
<dbReference type="AlphaFoldDB" id="A0A1D8JIE7"/>
<dbReference type="RefSeq" id="WP_075528658.1">
    <property type="nucleotide sequence ID" value="NZ_CP017560.1"/>
</dbReference>
<evidence type="ECO:0000313" key="3">
    <source>
        <dbReference type="Proteomes" id="UP000185746"/>
    </source>
</evidence>
<accession>A0A1D8JIE7</accession>
<keyword evidence="1" id="KW-0812">Transmembrane</keyword>
<dbReference type="Proteomes" id="UP000185746">
    <property type="component" value="Chromosome"/>
</dbReference>
<feature type="transmembrane region" description="Helical" evidence="1">
    <location>
        <begin position="92"/>
        <end position="109"/>
    </location>
</feature>
<keyword evidence="3" id="KW-1185">Reference proteome</keyword>
<protein>
    <submittedName>
        <fullName evidence="2">Uncharacterized protein</fullName>
    </submittedName>
</protein>
<evidence type="ECO:0000313" key="2">
    <source>
        <dbReference type="EMBL" id="AOV08492.1"/>
    </source>
</evidence>
<dbReference type="KEGG" id="surl:BI350_13760"/>
<feature type="transmembrane region" description="Helical" evidence="1">
    <location>
        <begin position="27"/>
        <end position="49"/>
    </location>
</feature>
<sequence>MNYGFDQNGKPTMVYGVGEIETASRGLVYVILVLLGIGIVSFVLTLFFALWVAVDLFVYFFLEGLLPLKFWFYFAELDHWIGVWDKSPQKSVFFIAGLAILFFIFYRVWKKRIQPGVVKTIGKIWIGSNLAILAFRLPLYIGLSIYIALVGIDDFHLFKSEKVEYVKRESGFYANHSDATIDTNHSKIFNKKIKEDINGTEYDDYMIVTSGTKPNSEEPGYWTLVSLNLHKKVDEILFIGAFVESMQVDKNNPLSVQIKTGREMEQEKIIFEKTFTDIHQVEEFKVNVKNSELVDIIISSDHEFNFGIFELKKYMSK</sequence>
<keyword evidence="1" id="KW-0472">Membrane</keyword>
<reference evidence="2 3" key="1">
    <citation type="submission" date="2016-09" db="EMBL/GenBank/DDBJ databases">
        <title>Complete genome sequence of the Lysinibacillus sphaericus LMG 22257, a specie of Bacillus with ureolytic activity that can effectively biodeposit calcium carbonate.</title>
        <authorList>
            <person name="Yan W."/>
        </authorList>
    </citation>
    <scope>NUCLEOTIDE SEQUENCE [LARGE SCALE GENOMIC DNA]</scope>
    <source>
        <strain evidence="2 3">LMG 22257</strain>
    </source>
</reference>
<name>A0A1D8JIE7_9BACL</name>
<feature type="transmembrane region" description="Helical" evidence="1">
    <location>
        <begin position="130"/>
        <end position="152"/>
    </location>
</feature>
<organism evidence="2 3">
    <name type="scientific">Sporosarcina ureilytica</name>
    <dbReference type="NCBI Taxonomy" id="298596"/>
    <lineage>
        <taxon>Bacteria</taxon>
        <taxon>Bacillati</taxon>
        <taxon>Bacillota</taxon>
        <taxon>Bacilli</taxon>
        <taxon>Bacillales</taxon>
        <taxon>Caryophanaceae</taxon>
        <taxon>Sporosarcina</taxon>
    </lineage>
</organism>
<feature type="transmembrane region" description="Helical" evidence="1">
    <location>
        <begin position="56"/>
        <end position="72"/>
    </location>
</feature>
<evidence type="ECO:0000256" key="1">
    <source>
        <dbReference type="SAM" id="Phobius"/>
    </source>
</evidence>
<keyword evidence="1" id="KW-1133">Transmembrane helix</keyword>